<dbReference type="RefSeq" id="WP_185740589.1">
    <property type="nucleotide sequence ID" value="NZ_VFOM01000005.1"/>
</dbReference>
<dbReference type="Proteomes" id="UP000317998">
    <property type="component" value="Unassembled WGS sequence"/>
</dbReference>
<dbReference type="SUPFAM" id="SSF53448">
    <property type="entry name" value="Nucleotide-diphospho-sugar transferases"/>
    <property type="match status" value="1"/>
</dbReference>
<organism evidence="2 3">
    <name type="scientific">Homoserinimonas aerilata</name>
    <dbReference type="NCBI Taxonomy" id="1162970"/>
    <lineage>
        <taxon>Bacteria</taxon>
        <taxon>Bacillati</taxon>
        <taxon>Actinomycetota</taxon>
        <taxon>Actinomycetes</taxon>
        <taxon>Micrococcales</taxon>
        <taxon>Microbacteriaceae</taxon>
        <taxon>Homoserinimonas</taxon>
    </lineage>
</organism>
<keyword evidence="3" id="KW-1185">Reference proteome</keyword>
<dbReference type="AlphaFoldDB" id="A0A542XX80"/>
<dbReference type="GO" id="GO:0016740">
    <property type="term" value="F:transferase activity"/>
    <property type="evidence" value="ECO:0007669"/>
    <property type="project" value="UniProtKB-KW"/>
</dbReference>
<comment type="caution">
    <text evidence="2">The sequence shown here is derived from an EMBL/GenBank/DDBJ whole genome shotgun (WGS) entry which is preliminary data.</text>
</comment>
<dbReference type="InterPro" id="IPR029044">
    <property type="entry name" value="Nucleotide-diphossugar_trans"/>
</dbReference>
<name>A0A542XX80_9MICO</name>
<evidence type="ECO:0000313" key="3">
    <source>
        <dbReference type="Proteomes" id="UP000317998"/>
    </source>
</evidence>
<dbReference type="PANTHER" id="PTHR43179:SF7">
    <property type="entry name" value="RHAMNOSYLTRANSFERASE WBBL"/>
    <property type="match status" value="1"/>
</dbReference>
<dbReference type="PANTHER" id="PTHR43179">
    <property type="entry name" value="RHAMNOSYLTRANSFERASE WBBL"/>
    <property type="match status" value="1"/>
</dbReference>
<gene>
    <name evidence="2" type="ORF">FB562_2665</name>
</gene>
<reference evidence="2 3" key="1">
    <citation type="submission" date="2019-06" db="EMBL/GenBank/DDBJ databases">
        <title>Sequencing the genomes of 1000 actinobacteria strains.</title>
        <authorList>
            <person name="Klenk H.-P."/>
        </authorList>
    </citation>
    <scope>NUCLEOTIDE SEQUENCE [LARGE SCALE GENOMIC DNA]</scope>
    <source>
        <strain evidence="2 3">DSM 26477</strain>
    </source>
</reference>
<dbReference type="Gene3D" id="3.90.550.10">
    <property type="entry name" value="Spore Coat Polysaccharide Biosynthesis Protein SpsA, Chain A"/>
    <property type="match status" value="1"/>
</dbReference>
<dbReference type="Pfam" id="PF00535">
    <property type="entry name" value="Glycos_transf_2"/>
    <property type="match status" value="1"/>
</dbReference>
<keyword evidence="2" id="KW-0808">Transferase</keyword>
<dbReference type="EMBL" id="VFOM01000005">
    <property type="protein sequence ID" value="TQL40456.1"/>
    <property type="molecule type" value="Genomic_DNA"/>
</dbReference>
<protein>
    <submittedName>
        <fullName evidence="2">GT2 family glycosyltransferase</fullName>
    </submittedName>
</protein>
<proteinExistence type="predicted"/>
<accession>A0A542XX80</accession>
<feature type="domain" description="Glycosyltransferase 2-like" evidence="1">
    <location>
        <begin position="18"/>
        <end position="134"/>
    </location>
</feature>
<dbReference type="InterPro" id="IPR001173">
    <property type="entry name" value="Glyco_trans_2-like"/>
</dbReference>
<evidence type="ECO:0000259" key="1">
    <source>
        <dbReference type="Pfam" id="PF00535"/>
    </source>
</evidence>
<sequence>MTASDQAAGSGPLDVAAVVVTYNSSRHVTGLLDSLPDAFGDLSYSVVVVDNGSSDDTVELLARRTDCTVVPSTNDGYAAGINRAVRESPDASAILILNPDATLDPDSVPRMLETLRRPGTGIVAPRVREEDGRLSPTIRRGPTLARVGGLSFTGLPVFAERNERASEYESEHEVDWAVGAILLVDRECFDALDGLDESFFLYSEETDLSLRAKDAGWATMYTPRAGGMHIGGGSGESWATHTMQMLNRVRLYRRRAGDGRAWLYFGMTVLVELRRGLLGQRTSWPTLRALLRPSLRPPQMGANDTMLPR</sequence>
<dbReference type="CDD" id="cd04186">
    <property type="entry name" value="GT_2_like_c"/>
    <property type="match status" value="1"/>
</dbReference>
<evidence type="ECO:0000313" key="2">
    <source>
        <dbReference type="EMBL" id="TQL40456.1"/>
    </source>
</evidence>